<protein>
    <submittedName>
        <fullName evidence="3">Uncharacterized protein LOC120252689</fullName>
    </submittedName>
</protein>
<dbReference type="GeneID" id="120252689"/>
<dbReference type="PANTHER" id="PTHR31374">
    <property type="entry name" value="AUXIN-INDUCED PROTEIN-LIKE-RELATED"/>
    <property type="match status" value="1"/>
</dbReference>
<name>A0AB40AP80_DIOCR</name>
<comment type="similarity">
    <text evidence="1">Belongs to the ARG7 family.</text>
</comment>
<dbReference type="GO" id="GO:0009733">
    <property type="term" value="P:response to auxin"/>
    <property type="evidence" value="ECO:0007669"/>
    <property type="project" value="InterPro"/>
</dbReference>
<sequence length="183" mass="21496">MIKNQSQPGSYKFSSQLLACKQRKIQHARTSLVIHVYHLFDHDHDHDHDLFTVHSSSSSASWRFLRTFLRKWRKLNTELLSSAKTNEYCRWVILSRSTAEDEAIPRDVPKGHMVVYVGEARKRFVIRVSFLEHPLFRALLDEAQEEYDFNCDSKLCIPCDENSFLGVLRFVRSQQDTKLCLCF</sequence>
<proteinExistence type="inferred from homology"/>
<keyword evidence="2" id="KW-1185">Reference proteome</keyword>
<dbReference type="Proteomes" id="UP001515500">
    <property type="component" value="Chromosome 22"/>
</dbReference>
<evidence type="ECO:0000256" key="1">
    <source>
        <dbReference type="ARBA" id="ARBA00006974"/>
    </source>
</evidence>
<reference evidence="3" key="1">
    <citation type="submission" date="2025-08" db="UniProtKB">
        <authorList>
            <consortium name="RefSeq"/>
        </authorList>
    </citation>
    <scope>IDENTIFICATION</scope>
</reference>
<gene>
    <name evidence="3" type="primary">LOC120252689</name>
</gene>
<organism evidence="2 3">
    <name type="scientific">Dioscorea cayennensis subsp. rotundata</name>
    <name type="common">White Guinea yam</name>
    <name type="synonym">Dioscorea rotundata</name>
    <dbReference type="NCBI Taxonomy" id="55577"/>
    <lineage>
        <taxon>Eukaryota</taxon>
        <taxon>Viridiplantae</taxon>
        <taxon>Streptophyta</taxon>
        <taxon>Embryophyta</taxon>
        <taxon>Tracheophyta</taxon>
        <taxon>Spermatophyta</taxon>
        <taxon>Magnoliopsida</taxon>
        <taxon>Liliopsida</taxon>
        <taxon>Dioscoreales</taxon>
        <taxon>Dioscoreaceae</taxon>
        <taxon>Dioscorea</taxon>
    </lineage>
</organism>
<accession>A0AB40AP80</accession>
<dbReference type="Pfam" id="PF02519">
    <property type="entry name" value="Auxin_inducible"/>
    <property type="match status" value="1"/>
</dbReference>
<evidence type="ECO:0000313" key="2">
    <source>
        <dbReference type="Proteomes" id="UP001515500"/>
    </source>
</evidence>
<dbReference type="PANTHER" id="PTHR31374:SF9">
    <property type="entry name" value="AUXIN-RESPONSIVE FAMILY PROTEIN"/>
    <property type="match status" value="1"/>
</dbReference>
<dbReference type="RefSeq" id="XP_039116740.1">
    <property type="nucleotide sequence ID" value="XM_039260806.1"/>
</dbReference>
<dbReference type="AlphaFoldDB" id="A0AB40AP80"/>
<dbReference type="InterPro" id="IPR003676">
    <property type="entry name" value="SAUR_fam"/>
</dbReference>
<evidence type="ECO:0000313" key="3">
    <source>
        <dbReference type="RefSeq" id="XP_039116740.1"/>
    </source>
</evidence>